<dbReference type="InterPro" id="IPR011047">
    <property type="entry name" value="Quinoprotein_ADH-like_sf"/>
</dbReference>
<reference evidence="1 2" key="1">
    <citation type="submission" date="2022-04" db="EMBL/GenBank/DDBJ databases">
        <title>Spirosoma sp. strain RP8 genome sequencing and assembly.</title>
        <authorList>
            <person name="Jung Y."/>
        </authorList>
    </citation>
    <scope>NUCLEOTIDE SEQUENCE [LARGE SCALE GENOMIC DNA]</scope>
    <source>
        <strain evidence="1 2">RP8</strain>
    </source>
</reference>
<gene>
    <name evidence="1" type="ORF">M0L20_24610</name>
</gene>
<dbReference type="PANTHER" id="PTHR42754">
    <property type="entry name" value="ENDOGLUCANASE"/>
    <property type="match status" value="1"/>
</dbReference>
<comment type="caution">
    <text evidence="1">The sequence shown here is derived from an EMBL/GenBank/DDBJ whole genome shotgun (WGS) entry which is preliminary data.</text>
</comment>
<protein>
    <recommendedName>
        <fullName evidence="3">T9SS type A sorting domain-containing protein</fullName>
    </recommendedName>
</protein>
<evidence type="ECO:0008006" key="3">
    <source>
        <dbReference type="Google" id="ProtNLM"/>
    </source>
</evidence>
<evidence type="ECO:0000313" key="1">
    <source>
        <dbReference type="EMBL" id="MCK8495077.1"/>
    </source>
</evidence>
<dbReference type="Proteomes" id="UP001202180">
    <property type="component" value="Unassembled WGS sequence"/>
</dbReference>
<accession>A0ABT0HSB9</accession>
<sequence>MKKQYVLQSSRWLLVAWVLCSGHLTRAQTQQPTIQWQRTFETNDLTSITSVRAVKISQGGYGLLLGKSVVCLSETGDVIWNKPVPATQEDKSVMAVPVRQTIGITPTPDGGVAILAQDTQNRFYVTKLNASGDRLWLRIIDRADTGAASKLTDNSLITTPDGSLLVAGAFRDRLSYVTLTRLNQEGVISGQWRINYTDAEQGSQPAIQSILNTADGGYLLAGKTTVTGTSKGLAIKLNKSYQITWKSTYPTVDSLSAIVAKPSSDNTYIAIGSSAGGNARLLTISPLGKEDGNQIATFAGSTASARLVNSGTGYTILDATGAPANNFRLQGFSGQLAPEWTKTVGGSGNDLPADLLANSDGGYLALGTTTSTDGDVTGRSGNTTAVWLIKFGSSATATTLRLTAPTYNCQTGAIVFNTTGGNGTPILYSASGITRATLTDNFGIVEQELRNDPKTVIIQATQSGQTVNYAFDLATVCPNVQQGNSSASTLKLAPPTYNCSTGAITFHAIGGDGSPIEFAAAGITNWTTNPNQRVDAELRTAYDAKPITILARQGDQVASYVLDLKAACARARLAANEPSAVPSVAILGNPVSDLLTVEVTGIQKQSLVLRLTDDRGRLVEQRLIEQPMTREQQTFDVRKQGPGMLFLHTTISGQQQTIKVIKH</sequence>
<keyword evidence="2" id="KW-1185">Reference proteome</keyword>
<name>A0ABT0HSB9_9BACT</name>
<proteinExistence type="predicted"/>
<dbReference type="RefSeq" id="WP_248479753.1">
    <property type="nucleotide sequence ID" value="NZ_JALPRF010000006.1"/>
</dbReference>
<evidence type="ECO:0000313" key="2">
    <source>
        <dbReference type="Proteomes" id="UP001202180"/>
    </source>
</evidence>
<dbReference type="EMBL" id="JALPRF010000006">
    <property type="protein sequence ID" value="MCK8495077.1"/>
    <property type="molecule type" value="Genomic_DNA"/>
</dbReference>
<organism evidence="1 2">
    <name type="scientific">Spirosoma liriopis</name>
    <dbReference type="NCBI Taxonomy" id="2937440"/>
    <lineage>
        <taxon>Bacteria</taxon>
        <taxon>Pseudomonadati</taxon>
        <taxon>Bacteroidota</taxon>
        <taxon>Cytophagia</taxon>
        <taxon>Cytophagales</taxon>
        <taxon>Cytophagaceae</taxon>
        <taxon>Spirosoma</taxon>
    </lineage>
</organism>
<dbReference type="SUPFAM" id="SSF50998">
    <property type="entry name" value="Quinoprotein alcohol dehydrogenase-like"/>
    <property type="match status" value="1"/>
</dbReference>
<dbReference type="PANTHER" id="PTHR42754:SF1">
    <property type="entry name" value="LIPOPROTEIN"/>
    <property type="match status" value="1"/>
</dbReference>